<feature type="transmembrane region" description="Helical" evidence="1">
    <location>
        <begin position="49"/>
        <end position="70"/>
    </location>
</feature>
<dbReference type="PROSITE" id="PS51257">
    <property type="entry name" value="PROKAR_LIPOPROTEIN"/>
    <property type="match status" value="1"/>
</dbReference>
<gene>
    <name evidence="2" type="ORF">ACFOOQ_22580</name>
</gene>
<feature type="transmembrane region" description="Helical" evidence="1">
    <location>
        <begin position="155"/>
        <end position="177"/>
    </location>
</feature>
<organism evidence="2 3">
    <name type="scientific">Ferrovibrio xuzhouensis</name>
    <dbReference type="NCBI Taxonomy" id="1576914"/>
    <lineage>
        <taxon>Bacteria</taxon>
        <taxon>Pseudomonadati</taxon>
        <taxon>Pseudomonadota</taxon>
        <taxon>Alphaproteobacteria</taxon>
        <taxon>Rhodospirillales</taxon>
        <taxon>Rhodospirillaceae</taxon>
        <taxon>Ferrovibrio</taxon>
    </lineage>
</organism>
<feature type="transmembrane region" description="Helical" evidence="1">
    <location>
        <begin position="404"/>
        <end position="426"/>
    </location>
</feature>
<feature type="transmembrane region" description="Helical" evidence="1">
    <location>
        <begin position="286"/>
        <end position="304"/>
    </location>
</feature>
<evidence type="ECO:0000313" key="3">
    <source>
        <dbReference type="Proteomes" id="UP001595711"/>
    </source>
</evidence>
<sequence>MLRRLMMMSWALAACAAATQWRWLAMASGLALAVYLCFSVSGMSRTGLALVLMLVLLTAGVVWHSGIAVLEGGLRQAIIFAAFMPTARLLRTVAFHDPAIVQIRRSFRTLPAESRPGWMLYAAHALASCLSIGSFAVLAPLLPRERAQRLRLAQMALLGGGLSVIWSPFFVAQAFVAHGYPAVPIWQIVLTGLVIAMLGLGIATVVNRVGSVAAILAHVVPALGPLLLPVVSVVGIVLLLNRFGGYSNIEAMVMAIPPLALLAAWRRRPGHLRDVYRQAPFWVSGMGEEIGIVAMAILFSSVLQHSALQGVLSGWILQAQLPPVILLLAGFLAMVSLEILGLHPILCATLALQVNRTVAGQLPDLLCAMAILLAWSFGSIMSYSGLLPSIAATTLAVPKHRLVYGRNLVFVACAAFLSGLALGAFAL</sequence>
<proteinExistence type="predicted"/>
<evidence type="ECO:0000256" key="1">
    <source>
        <dbReference type="SAM" id="Phobius"/>
    </source>
</evidence>
<reference evidence="3" key="1">
    <citation type="journal article" date="2019" name="Int. J. Syst. Evol. Microbiol.">
        <title>The Global Catalogue of Microorganisms (GCM) 10K type strain sequencing project: providing services to taxonomists for standard genome sequencing and annotation.</title>
        <authorList>
            <consortium name="The Broad Institute Genomics Platform"/>
            <consortium name="The Broad Institute Genome Sequencing Center for Infectious Disease"/>
            <person name="Wu L."/>
            <person name="Ma J."/>
        </authorList>
    </citation>
    <scope>NUCLEOTIDE SEQUENCE [LARGE SCALE GENOMIC DNA]</scope>
    <source>
        <strain evidence="3">KCTC 42182</strain>
    </source>
</reference>
<keyword evidence="1" id="KW-0472">Membrane</keyword>
<dbReference type="Proteomes" id="UP001595711">
    <property type="component" value="Unassembled WGS sequence"/>
</dbReference>
<feature type="transmembrane region" description="Helical" evidence="1">
    <location>
        <begin position="77"/>
        <end position="98"/>
    </location>
</feature>
<accession>A0ABV7VMD1</accession>
<comment type="caution">
    <text evidence="2">The sequence shown here is derived from an EMBL/GenBank/DDBJ whole genome shotgun (WGS) entry which is preliminary data.</text>
</comment>
<feature type="transmembrane region" description="Helical" evidence="1">
    <location>
        <begin position="213"/>
        <end position="240"/>
    </location>
</feature>
<keyword evidence="3" id="KW-1185">Reference proteome</keyword>
<feature type="transmembrane region" description="Helical" evidence="1">
    <location>
        <begin position="118"/>
        <end position="143"/>
    </location>
</feature>
<dbReference type="RefSeq" id="WP_379729979.1">
    <property type="nucleotide sequence ID" value="NZ_JBHRYJ010000008.1"/>
</dbReference>
<evidence type="ECO:0000313" key="2">
    <source>
        <dbReference type="EMBL" id="MFC3678349.1"/>
    </source>
</evidence>
<protein>
    <submittedName>
        <fullName evidence="2">Uncharacterized protein</fullName>
    </submittedName>
</protein>
<feature type="transmembrane region" description="Helical" evidence="1">
    <location>
        <begin position="364"/>
        <end position="384"/>
    </location>
</feature>
<feature type="transmembrane region" description="Helical" evidence="1">
    <location>
        <begin position="246"/>
        <end position="265"/>
    </location>
</feature>
<keyword evidence="1" id="KW-1133">Transmembrane helix</keyword>
<keyword evidence="1" id="KW-0812">Transmembrane</keyword>
<feature type="transmembrane region" description="Helical" evidence="1">
    <location>
        <begin position="183"/>
        <end position="206"/>
    </location>
</feature>
<dbReference type="EMBL" id="JBHRYJ010000008">
    <property type="protein sequence ID" value="MFC3678349.1"/>
    <property type="molecule type" value="Genomic_DNA"/>
</dbReference>
<feature type="transmembrane region" description="Helical" evidence="1">
    <location>
        <begin position="324"/>
        <end position="352"/>
    </location>
</feature>
<name>A0ABV7VMD1_9PROT</name>